<keyword evidence="1 4" id="KW-0489">Methyltransferase</keyword>
<gene>
    <name evidence="4" type="ORF">MAE02_04200</name>
</gene>
<feature type="region of interest" description="Disordered" evidence="3">
    <location>
        <begin position="308"/>
        <end position="340"/>
    </location>
</feature>
<dbReference type="Gene3D" id="3.40.50.150">
    <property type="entry name" value="Vaccinia Virus protein VP39"/>
    <property type="match status" value="1"/>
</dbReference>
<dbReference type="SUPFAM" id="SSF53335">
    <property type="entry name" value="S-adenosyl-L-methionine-dependent methyltransferases"/>
    <property type="match status" value="1"/>
</dbReference>
<evidence type="ECO:0000256" key="3">
    <source>
        <dbReference type="SAM" id="MobiDB-lite"/>
    </source>
</evidence>
<proteinExistence type="predicted"/>
<dbReference type="AlphaFoldDB" id="A0A512BL80"/>
<name>A0A512BL80_9HYPH</name>
<keyword evidence="5" id="KW-1185">Reference proteome</keyword>
<accession>A0A512BL80</accession>
<evidence type="ECO:0000256" key="1">
    <source>
        <dbReference type="ARBA" id="ARBA00022603"/>
    </source>
</evidence>
<evidence type="ECO:0000313" key="4">
    <source>
        <dbReference type="EMBL" id="GEO12724.1"/>
    </source>
</evidence>
<evidence type="ECO:0000256" key="2">
    <source>
        <dbReference type="ARBA" id="ARBA00022679"/>
    </source>
</evidence>
<comment type="caution">
    <text evidence="4">The sequence shown here is derived from an EMBL/GenBank/DDBJ whole genome shotgun (WGS) entry which is preliminary data.</text>
</comment>
<dbReference type="InterPro" id="IPR029063">
    <property type="entry name" value="SAM-dependent_MTases_sf"/>
</dbReference>
<organism evidence="4 5">
    <name type="scientific">Microvirga aerophila</name>
    <dbReference type="NCBI Taxonomy" id="670291"/>
    <lineage>
        <taxon>Bacteria</taxon>
        <taxon>Pseudomonadati</taxon>
        <taxon>Pseudomonadota</taxon>
        <taxon>Alphaproteobacteria</taxon>
        <taxon>Hyphomicrobiales</taxon>
        <taxon>Methylobacteriaceae</taxon>
        <taxon>Microvirga</taxon>
    </lineage>
</organism>
<dbReference type="PANTHER" id="PTHR13090:SF1">
    <property type="entry name" value="ARGININE-HYDROXYLASE NDUFAF5, MITOCHONDRIAL"/>
    <property type="match status" value="1"/>
</dbReference>
<dbReference type="PANTHER" id="PTHR13090">
    <property type="entry name" value="ARGININE-HYDROXYLASE NDUFAF5, MITOCHONDRIAL"/>
    <property type="match status" value="1"/>
</dbReference>
<dbReference type="Pfam" id="PF13489">
    <property type="entry name" value="Methyltransf_23"/>
    <property type="match status" value="1"/>
</dbReference>
<dbReference type="Proteomes" id="UP000321085">
    <property type="component" value="Unassembled WGS sequence"/>
</dbReference>
<sequence length="340" mass="37203">MLRRVGSSAKLIRSEAERLSRDAGSEDQIVPRTALGVAAFSRHIGRLMSTPVVFDRPLVRHRLERALRDGYADFLLARVVEDLEERLATVLRPFPLALDVGTPTPAAADILRRSGRADAVLRVSPVAEPGGVLGDEERLPFAGQKFDLAVSCLALQSVNDLPGAMIQIRRALKPDGLFIGALLGGSTLNELRQAFTQAESELEGGVSPRVAPFVDVRDLGGLLQRAGFALPVTDSEVIRVRYGDPFRLMRDLRQMGLANALNDRRKTPLRRATLLRAAEIYAERFADPDGRMPATFEILWLSGWAPHESQQKPLRPGSAKMRLADALGTVENPTPGPKKD</sequence>
<evidence type="ECO:0000313" key="5">
    <source>
        <dbReference type="Proteomes" id="UP000321085"/>
    </source>
</evidence>
<dbReference type="GO" id="GO:0032259">
    <property type="term" value="P:methylation"/>
    <property type="evidence" value="ECO:0007669"/>
    <property type="project" value="UniProtKB-KW"/>
</dbReference>
<dbReference type="InterPro" id="IPR050602">
    <property type="entry name" value="Malonyl-ACP_OMT"/>
</dbReference>
<keyword evidence="2 4" id="KW-0808">Transferase</keyword>
<dbReference type="GO" id="GO:0008168">
    <property type="term" value="F:methyltransferase activity"/>
    <property type="evidence" value="ECO:0007669"/>
    <property type="project" value="UniProtKB-KW"/>
</dbReference>
<dbReference type="EMBL" id="BJYU01000002">
    <property type="protein sequence ID" value="GEO12724.1"/>
    <property type="molecule type" value="Genomic_DNA"/>
</dbReference>
<dbReference type="CDD" id="cd02440">
    <property type="entry name" value="AdoMet_MTases"/>
    <property type="match status" value="1"/>
</dbReference>
<reference evidence="4 5" key="1">
    <citation type="submission" date="2019-07" db="EMBL/GenBank/DDBJ databases">
        <title>Whole genome shotgun sequence of Microvirga aerophila NBRC 106136.</title>
        <authorList>
            <person name="Hosoyama A."/>
            <person name="Uohara A."/>
            <person name="Ohji S."/>
            <person name="Ichikawa N."/>
        </authorList>
    </citation>
    <scope>NUCLEOTIDE SEQUENCE [LARGE SCALE GENOMIC DNA]</scope>
    <source>
        <strain evidence="4 5">NBRC 106136</strain>
    </source>
</reference>
<protein>
    <submittedName>
        <fullName evidence="4">Methyltransferase</fullName>
    </submittedName>
</protein>